<evidence type="ECO:0000313" key="1">
    <source>
        <dbReference type="EMBL" id="PNX79526.1"/>
    </source>
</evidence>
<dbReference type="AlphaFoldDB" id="A0A2K3LLW5"/>
<proteinExistence type="predicted"/>
<protein>
    <submittedName>
        <fullName evidence="1">Uncharacterized protein</fullName>
    </submittedName>
</protein>
<gene>
    <name evidence="1" type="ORF">L195_g035512</name>
</gene>
<reference evidence="1 2" key="2">
    <citation type="journal article" date="2017" name="Front. Plant Sci.">
        <title>Gene Classification and Mining of Molecular Markers Useful in Red Clover (Trifolium pratense) Breeding.</title>
        <authorList>
            <person name="Istvanek J."/>
            <person name="Dluhosova J."/>
            <person name="Dluhos P."/>
            <person name="Patkova L."/>
            <person name="Nedelnik J."/>
            <person name="Repkova J."/>
        </authorList>
    </citation>
    <scope>NUCLEOTIDE SEQUENCE [LARGE SCALE GENOMIC DNA]</scope>
    <source>
        <strain evidence="2">cv. Tatra</strain>
        <tissue evidence="1">Young leaves</tissue>
    </source>
</reference>
<name>A0A2K3LLW5_TRIPR</name>
<dbReference type="EMBL" id="ASHM01036141">
    <property type="protein sequence ID" value="PNX79526.1"/>
    <property type="molecule type" value="Genomic_DNA"/>
</dbReference>
<accession>A0A2K3LLW5</accession>
<feature type="non-terminal residue" evidence="1">
    <location>
        <position position="1"/>
    </location>
</feature>
<organism evidence="1 2">
    <name type="scientific">Trifolium pratense</name>
    <name type="common">Red clover</name>
    <dbReference type="NCBI Taxonomy" id="57577"/>
    <lineage>
        <taxon>Eukaryota</taxon>
        <taxon>Viridiplantae</taxon>
        <taxon>Streptophyta</taxon>
        <taxon>Embryophyta</taxon>
        <taxon>Tracheophyta</taxon>
        <taxon>Spermatophyta</taxon>
        <taxon>Magnoliopsida</taxon>
        <taxon>eudicotyledons</taxon>
        <taxon>Gunneridae</taxon>
        <taxon>Pentapetalae</taxon>
        <taxon>rosids</taxon>
        <taxon>fabids</taxon>
        <taxon>Fabales</taxon>
        <taxon>Fabaceae</taxon>
        <taxon>Papilionoideae</taxon>
        <taxon>50 kb inversion clade</taxon>
        <taxon>NPAAA clade</taxon>
        <taxon>Hologalegina</taxon>
        <taxon>IRL clade</taxon>
        <taxon>Trifolieae</taxon>
        <taxon>Trifolium</taxon>
    </lineage>
</organism>
<evidence type="ECO:0000313" key="2">
    <source>
        <dbReference type="Proteomes" id="UP000236291"/>
    </source>
</evidence>
<reference evidence="1 2" key="1">
    <citation type="journal article" date="2014" name="Am. J. Bot.">
        <title>Genome assembly and annotation for red clover (Trifolium pratense; Fabaceae).</title>
        <authorList>
            <person name="Istvanek J."/>
            <person name="Jaros M."/>
            <person name="Krenek A."/>
            <person name="Repkova J."/>
        </authorList>
    </citation>
    <scope>NUCLEOTIDE SEQUENCE [LARGE SCALE GENOMIC DNA]</scope>
    <source>
        <strain evidence="2">cv. Tatra</strain>
        <tissue evidence="1">Young leaves</tissue>
    </source>
</reference>
<sequence>RSDEDEDMDINVAYPGV</sequence>
<comment type="caution">
    <text evidence="1">The sequence shown here is derived from an EMBL/GenBank/DDBJ whole genome shotgun (WGS) entry which is preliminary data.</text>
</comment>
<dbReference type="Proteomes" id="UP000236291">
    <property type="component" value="Unassembled WGS sequence"/>
</dbReference>